<accession>A0ABZ2ZRU0</accession>
<dbReference type="RefSeq" id="WP_342022550.1">
    <property type="nucleotide sequence ID" value="NZ_CP151657.1"/>
</dbReference>
<dbReference type="EMBL" id="CP151657">
    <property type="protein sequence ID" value="WZP14893.1"/>
    <property type="molecule type" value="Genomic_DNA"/>
</dbReference>
<name>A0ABZ2ZRU0_9MICC</name>
<feature type="compositionally biased region" description="Low complexity" evidence="1">
    <location>
        <begin position="164"/>
        <end position="173"/>
    </location>
</feature>
<evidence type="ECO:0000313" key="2">
    <source>
        <dbReference type="EMBL" id="WZP14893.1"/>
    </source>
</evidence>
<gene>
    <name evidence="2" type="ORF">AAE021_11935</name>
</gene>
<reference evidence="2 3" key="1">
    <citation type="submission" date="2024-04" db="EMBL/GenBank/DDBJ databases">
        <title>Arthrobacter sp. from Plains bison fecal sample.</title>
        <authorList>
            <person name="Ruzzini A."/>
        </authorList>
    </citation>
    <scope>NUCLEOTIDE SEQUENCE [LARGE SCALE GENOMIC DNA]</scope>
    <source>
        <strain evidence="2 3">EINP1</strain>
    </source>
</reference>
<evidence type="ECO:0000256" key="1">
    <source>
        <dbReference type="SAM" id="MobiDB-lite"/>
    </source>
</evidence>
<feature type="region of interest" description="Disordered" evidence="1">
    <location>
        <begin position="142"/>
        <end position="173"/>
    </location>
</feature>
<organism evidence="2 3">
    <name type="scientific">Arthrobacter citreus</name>
    <dbReference type="NCBI Taxonomy" id="1670"/>
    <lineage>
        <taxon>Bacteria</taxon>
        <taxon>Bacillati</taxon>
        <taxon>Actinomycetota</taxon>
        <taxon>Actinomycetes</taxon>
        <taxon>Micrococcales</taxon>
        <taxon>Micrococcaceae</taxon>
        <taxon>Arthrobacter</taxon>
    </lineage>
</organism>
<protein>
    <submittedName>
        <fullName evidence="2">Uncharacterized protein</fullName>
    </submittedName>
</protein>
<sequence>MDWLAVSLFAVASLILGAAAGWSVRAGIDRRDENAALNALITDLHLKRPLAAIEPRLIDGAGDEERCRATVLDARDRIIETLSHLRSGSANTEVLMRMSAACTRYLRESSRAPERYQFALMELRGTMVDGVKLLSDARRRVRYRSPGERPVAKPGRPKPGRPGLGRAPSRPSR</sequence>
<evidence type="ECO:0000313" key="3">
    <source>
        <dbReference type="Proteomes" id="UP001448858"/>
    </source>
</evidence>
<dbReference type="Proteomes" id="UP001448858">
    <property type="component" value="Chromosome"/>
</dbReference>
<keyword evidence="3" id="KW-1185">Reference proteome</keyword>
<proteinExistence type="predicted"/>